<dbReference type="SUPFAM" id="SSF55326">
    <property type="entry name" value="PurM N-terminal domain-like"/>
    <property type="match status" value="1"/>
</dbReference>
<dbReference type="NCBIfam" id="TIGR04045">
    <property type="entry name" value="MSMEG_0567_GNAT"/>
    <property type="match status" value="1"/>
</dbReference>
<dbReference type="GO" id="GO:0016747">
    <property type="term" value="F:acyltransferase activity, transferring groups other than amino-acyl groups"/>
    <property type="evidence" value="ECO:0007669"/>
    <property type="project" value="InterPro"/>
</dbReference>
<dbReference type="AlphaFoldDB" id="A0A8H9L8M4"/>
<dbReference type="Proteomes" id="UP000655589">
    <property type="component" value="Unassembled WGS sequence"/>
</dbReference>
<keyword evidence="3" id="KW-1185">Reference proteome</keyword>
<dbReference type="Gene3D" id="3.90.650.10">
    <property type="entry name" value="PurM-like C-terminal domain"/>
    <property type="match status" value="1"/>
</dbReference>
<dbReference type="Gene3D" id="3.40.630.30">
    <property type="match status" value="1"/>
</dbReference>
<dbReference type="InterPro" id="IPR000182">
    <property type="entry name" value="GNAT_dom"/>
</dbReference>
<accession>A0A8H9L8M4</accession>
<sequence>MLDVPSLAGRSLPAVTAWTVRPAERRHLAAYRTLRRDAFVVEQGLFAGQDRDRVDDDERTEVLVAVDADDRVLGGVRIAPAPAALDAAGRDIGWWTGSRLVVAPGARRAGGIGAALVRAACARAAELGVLRFEATVQTRNRVLFERLGWQAWGAHDLHGEPHVRMRWPMSGIADLVTATKAGLAGILEPLRAHAGPGALGGTGFVGDDGAPVPGTDLVAACDAILPALVERDPEWAGWCAVLVNVNDLGAMGAVPVGLTDALGAPTASFARRVLNGLHSGSQAWGVPVLGGHTQLGVPPSLSVTALGRTDRPVPGGGGRAGHALSLTADLSGRWRRGFEGRQWDSTSSRTSAELRHLADVVRAARPHAAKDVSMAGMVGTTAMLAEASGTGAVIDVAAVPAPPGAATGEWLTCFPGYAVVTADPPGAGRMSSPLATTAECGELTTDPGVRLRWPDGVTTVAVPGAATGLGPA</sequence>
<dbReference type="InterPro" id="IPR036676">
    <property type="entry name" value="PurM-like_C_sf"/>
</dbReference>
<dbReference type="Pfam" id="PF00586">
    <property type="entry name" value="AIRS"/>
    <property type="match status" value="1"/>
</dbReference>
<evidence type="ECO:0000259" key="1">
    <source>
        <dbReference type="PROSITE" id="PS51186"/>
    </source>
</evidence>
<dbReference type="PANTHER" id="PTHR30270">
    <property type="entry name" value="THIAMINE-MONOPHOSPHATE KINASE"/>
    <property type="match status" value="1"/>
</dbReference>
<gene>
    <name evidence="2" type="ORF">GCM10010102_44100</name>
</gene>
<name>A0A8H9L8M4_9MICO</name>
<dbReference type="Gene3D" id="3.30.1330.10">
    <property type="entry name" value="PurM-like, N-terminal domain"/>
    <property type="match status" value="1"/>
</dbReference>
<dbReference type="EMBL" id="BMPT01000028">
    <property type="protein sequence ID" value="GGM43839.1"/>
    <property type="molecule type" value="Genomic_DNA"/>
</dbReference>
<dbReference type="SUPFAM" id="SSF55729">
    <property type="entry name" value="Acyl-CoA N-acyltransferases (Nat)"/>
    <property type="match status" value="1"/>
</dbReference>
<dbReference type="InterPro" id="IPR036921">
    <property type="entry name" value="PurM-like_N_sf"/>
</dbReference>
<dbReference type="Pfam" id="PF02769">
    <property type="entry name" value="AIRS_C"/>
    <property type="match status" value="1"/>
</dbReference>
<proteinExistence type="predicted"/>
<dbReference type="PANTHER" id="PTHR30270:SF0">
    <property type="entry name" value="THIAMINE-MONOPHOSPHATE KINASE"/>
    <property type="match status" value="1"/>
</dbReference>
<feature type="domain" description="N-acetyltransferase" evidence="1">
    <location>
        <begin position="18"/>
        <end position="170"/>
    </location>
</feature>
<dbReference type="GO" id="GO:0009030">
    <property type="term" value="F:thiamine-phosphate kinase activity"/>
    <property type="evidence" value="ECO:0007669"/>
    <property type="project" value="InterPro"/>
</dbReference>
<dbReference type="CDD" id="cd04301">
    <property type="entry name" value="NAT_SF"/>
    <property type="match status" value="1"/>
</dbReference>
<dbReference type="GO" id="GO:0009228">
    <property type="term" value="P:thiamine biosynthetic process"/>
    <property type="evidence" value="ECO:0007669"/>
    <property type="project" value="InterPro"/>
</dbReference>
<dbReference type="InterPro" id="IPR016188">
    <property type="entry name" value="PurM-like_N"/>
</dbReference>
<organism evidence="2 3">
    <name type="scientific">Promicromonospora citrea</name>
    <dbReference type="NCBI Taxonomy" id="43677"/>
    <lineage>
        <taxon>Bacteria</taxon>
        <taxon>Bacillati</taxon>
        <taxon>Actinomycetota</taxon>
        <taxon>Actinomycetes</taxon>
        <taxon>Micrococcales</taxon>
        <taxon>Promicromonosporaceae</taxon>
        <taxon>Promicromonospora</taxon>
    </lineage>
</organism>
<dbReference type="InterPro" id="IPR006283">
    <property type="entry name" value="ThiL-like"/>
</dbReference>
<dbReference type="InterPro" id="IPR023911">
    <property type="entry name" value="MSMEG_0567/sll0787_C"/>
</dbReference>
<evidence type="ECO:0000313" key="3">
    <source>
        <dbReference type="Proteomes" id="UP000655589"/>
    </source>
</evidence>
<protein>
    <submittedName>
        <fullName evidence="2">AIR synthase</fullName>
    </submittedName>
</protein>
<dbReference type="InterPro" id="IPR010918">
    <property type="entry name" value="PurM-like_C_dom"/>
</dbReference>
<dbReference type="SUPFAM" id="SSF56042">
    <property type="entry name" value="PurM C-terminal domain-like"/>
    <property type="match status" value="1"/>
</dbReference>
<reference evidence="2" key="1">
    <citation type="journal article" date="2014" name="Int. J. Syst. Evol. Microbiol.">
        <title>Complete genome sequence of Corynebacterium casei LMG S-19264T (=DSM 44701T), isolated from a smear-ripened cheese.</title>
        <authorList>
            <consortium name="US DOE Joint Genome Institute (JGI-PGF)"/>
            <person name="Walter F."/>
            <person name="Albersmeier A."/>
            <person name="Kalinowski J."/>
            <person name="Ruckert C."/>
        </authorList>
    </citation>
    <scope>NUCLEOTIDE SEQUENCE</scope>
    <source>
        <strain evidence="2">JCM 3051</strain>
    </source>
</reference>
<evidence type="ECO:0000313" key="2">
    <source>
        <dbReference type="EMBL" id="GGM43839.1"/>
    </source>
</evidence>
<dbReference type="PROSITE" id="PS51186">
    <property type="entry name" value="GNAT"/>
    <property type="match status" value="1"/>
</dbReference>
<dbReference type="NCBIfam" id="TIGR04050">
    <property type="entry name" value="MSMEG_0567_Cter"/>
    <property type="match status" value="1"/>
</dbReference>
<dbReference type="InterPro" id="IPR024035">
    <property type="entry name" value="MSMEG_0567_GNAT"/>
</dbReference>
<dbReference type="Pfam" id="PF13508">
    <property type="entry name" value="Acetyltransf_7"/>
    <property type="match status" value="1"/>
</dbReference>
<dbReference type="RefSeq" id="WP_171104312.1">
    <property type="nucleotide sequence ID" value="NZ_BMPT01000028.1"/>
</dbReference>
<reference evidence="2" key="2">
    <citation type="submission" date="2020-09" db="EMBL/GenBank/DDBJ databases">
        <authorList>
            <person name="Sun Q."/>
            <person name="Ohkuma M."/>
        </authorList>
    </citation>
    <scope>NUCLEOTIDE SEQUENCE</scope>
    <source>
        <strain evidence="2">JCM 3051</strain>
    </source>
</reference>
<dbReference type="InterPro" id="IPR016181">
    <property type="entry name" value="Acyl_CoA_acyltransferase"/>
</dbReference>
<comment type="caution">
    <text evidence="2">The sequence shown here is derived from an EMBL/GenBank/DDBJ whole genome shotgun (WGS) entry which is preliminary data.</text>
</comment>